<evidence type="ECO:0000313" key="2">
    <source>
        <dbReference type="EMBL" id="OGN22498.1"/>
    </source>
</evidence>
<name>A0A1F8GCM7_9BACT</name>
<organism evidence="2 3">
    <name type="scientific">Candidatus Yanofskybacteria bacterium RIFCSPLOWO2_01_FULL_42_49</name>
    <dbReference type="NCBI Taxonomy" id="1802694"/>
    <lineage>
        <taxon>Bacteria</taxon>
        <taxon>Candidatus Yanofskyibacteriota</taxon>
    </lineage>
</organism>
<accession>A0A1F8GCM7</accession>
<proteinExistence type="predicted"/>
<protein>
    <submittedName>
        <fullName evidence="2">Uncharacterized protein</fullName>
    </submittedName>
</protein>
<comment type="caution">
    <text evidence="2">The sequence shown here is derived from an EMBL/GenBank/DDBJ whole genome shotgun (WGS) entry which is preliminary data.</text>
</comment>
<evidence type="ECO:0000256" key="1">
    <source>
        <dbReference type="SAM" id="Phobius"/>
    </source>
</evidence>
<sequence>MWHLFLFFVVAGALGAGIGYVAETSFSATTEVLIGVGMLVLASVIVRVVWTFVRPCFKAIDEAVRFGEESAGQ</sequence>
<reference evidence="2 3" key="1">
    <citation type="journal article" date="2016" name="Nat. Commun.">
        <title>Thousands of microbial genomes shed light on interconnected biogeochemical processes in an aquifer system.</title>
        <authorList>
            <person name="Anantharaman K."/>
            <person name="Brown C.T."/>
            <person name="Hug L.A."/>
            <person name="Sharon I."/>
            <person name="Castelle C.J."/>
            <person name="Probst A.J."/>
            <person name="Thomas B.C."/>
            <person name="Singh A."/>
            <person name="Wilkins M.J."/>
            <person name="Karaoz U."/>
            <person name="Brodie E.L."/>
            <person name="Williams K.H."/>
            <person name="Hubbard S.S."/>
            <person name="Banfield J.F."/>
        </authorList>
    </citation>
    <scope>NUCLEOTIDE SEQUENCE [LARGE SCALE GENOMIC DNA]</scope>
</reference>
<feature type="transmembrane region" description="Helical" evidence="1">
    <location>
        <begin position="31"/>
        <end position="50"/>
    </location>
</feature>
<dbReference type="Proteomes" id="UP000178227">
    <property type="component" value="Unassembled WGS sequence"/>
</dbReference>
<gene>
    <name evidence="2" type="ORF">A2918_01920</name>
</gene>
<evidence type="ECO:0000313" key="3">
    <source>
        <dbReference type="Proteomes" id="UP000178227"/>
    </source>
</evidence>
<dbReference type="EMBL" id="MGKI01000011">
    <property type="protein sequence ID" value="OGN22498.1"/>
    <property type="molecule type" value="Genomic_DNA"/>
</dbReference>
<keyword evidence="1" id="KW-0472">Membrane</keyword>
<keyword evidence="1" id="KW-1133">Transmembrane helix</keyword>
<dbReference type="AlphaFoldDB" id="A0A1F8GCM7"/>
<keyword evidence="1" id="KW-0812">Transmembrane</keyword>